<dbReference type="GO" id="GO:0003677">
    <property type="term" value="F:DNA binding"/>
    <property type="evidence" value="ECO:0007669"/>
    <property type="project" value="InterPro"/>
</dbReference>
<evidence type="ECO:0000256" key="5">
    <source>
        <dbReference type="SAM" id="MobiDB-lite"/>
    </source>
</evidence>
<evidence type="ECO:0000259" key="6">
    <source>
        <dbReference type="SMART" id="SM00906"/>
    </source>
</evidence>
<feature type="coiled-coil region" evidence="4">
    <location>
        <begin position="73"/>
        <end position="104"/>
    </location>
</feature>
<dbReference type="CDD" id="cd12148">
    <property type="entry name" value="fungal_TF_MHR"/>
    <property type="match status" value="1"/>
</dbReference>
<keyword evidence="4" id="KW-0175">Coiled coil</keyword>
<keyword evidence="8" id="KW-1185">Reference proteome</keyword>
<evidence type="ECO:0000313" key="7">
    <source>
        <dbReference type="EMBL" id="KAF0320102.1"/>
    </source>
</evidence>
<sequence length="742" mass="82858">MPDNHLEDNPYEDGSRPKKRKIRKGTTSCWECKDAGIYATRFVRMLIDICQARNQRYGANSPLHLTRFARDQRAAETSKHKETEERLKRAEELLERMMEAATRLTPAAESLIPPGGHSPSRVQRERQLSSRFLSQTASPSSCPSIQVFDSTLVDEGVDLPDNLGQGPPQTRQDRYRNLCTQLHEVMPTQREADFIISAGHTAAFLQFFTLLYRHLFSGNMRPSSSLAALPDQSDHPVLLARTLLYLANGLQNLHPSTPNTHLLNLDRPLEAMIGFIHAASLVTKDDELMCSLEGLECLILEAVFYTNAGNLRQAWLIIKRAVGHAQLLGLHRKQPKSYAILDPMSKASPSIMWHRIVSQDRYLSLMLGLPATTASSASPEVAFVPGECPSEYLERSHSILMGRIAARNDEDQDIHDLSITQSIGRTIQEAAQSMPPEWWFLPNTRNKNLSIEPDGSQTLEDILRVLLQITHFNVLILLHLPCMLRSSGESTYNYSKVACVNASRELLSRYVKFRCMNHNAFCCRSIDFSAFTACLALVLAHIERWQRGTEAVDFLAHQRLSDRAVVEEAVELFLEVNGSSSGGLLEHTASILRSLLDMEADAAARATSPADLNATETRLSRRCLYLKIPYFGALTITRHGISSKSASVASSHLTPYATDRDLGNTDFRIVHQQYFLSDGTCSLEPAFLPDDSEQSTLFSGLPANPEDWFLYLHDGGHIGEDTTCPSAEVTADIPEVLAYSWP</sequence>
<feature type="domain" description="Xylanolytic transcriptional activator regulatory" evidence="6">
    <location>
        <begin position="314"/>
        <end position="395"/>
    </location>
</feature>
<reference evidence="7 8" key="1">
    <citation type="submission" date="2019-12" db="EMBL/GenBank/DDBJ databases">
        <title>A genome sequence resource for the geographically widespread anthracnose pathogen Colletotrichum asianum.</title>
        <authorList>
            <person name="Meng Y."/>
        </authorList>
    </citation>
    <scope>NUCLEOTIDE SEQUENCE [LARGE SCALE GENOMIC DNA]</scope>
    <source>
        <strain evidence="7 8">ICMP 18580</strain>
    </source>
</reference>
<feature type="region of interest" description="Disordered" evidence="5">
    <location>
        <begin position="106"/>
        <end position="142"/>
    </location>
</feature>
<dbReference type="SMART" id="SM00906">
    <property type="entry name" value="Fungal_trans"/>
    <property type="match status" value="1"/>
</dbReference>
<evidence type="ECO:0000256" key="3">
    <source>
        <dbReference type="ARBA" id="ARBA00023242"/>
    </source>
</evidence>
<proteinExistence type="predicted"/>
<evidence type="ECO:0000313" key="8">
    <source>
        <dbReference type="Proteomes" id="UP000434172"/>
    </source>
</evidence>
<feature type="region of interest" description="Disordered" evidence="5">
    <location>
        <begin position="1"/>
        <end position="25"/>
    </location>
</feature>
<evidence type="ECO:0000256" key="4">
    <source>
        <dbReference type="SAM" id="Coils"/>
    </source>
</evidence>
<dbReference type="PANTHER" id="PTHR47840:SF1">
    <property type="entry name" value="ZN(II)2CYS6 TRANSCRIPTION FACTOR (EUROFUNG)"/>
    <property type="match status" value="1"/>
</dbReference>
<feature type="compositionally biased region" description="Polar residues" evidence="5">
    <location>
        <begin position="129"/>
        <end position="142"/>
    </location>
</feature>
<comment type="caution">
    <text evidence="7">The sequence shown here is derived from an EMBL/GenBank/DDBJ whole genome shotgun (WGS) entry which is preliminary data.</text>
</comment>
<accession>A0A8H3W8F8</accession>
<dbReference type="InterPro" id="IPR007219">
    <property type="entry name" value="XnlR_reg_dom"/>
</dbReference>
<evidence type="ECO:0000256" key="1">
    <source>
        <dbReference type="ARBA" id="ARBA00023015"/>
    </source>
</evidence>
<organism evidence="7 8">
    <name type="scientific">Colletotrichum asianum</name>
    <dbReference type="NCBI Taxonomy" id="702518"/>
    <lineage>
        <taxon>Eukaryota</taxon>
        <taxon>Fungi</taxon>
        <taxon>Dikarya</taxon>
        <taxon>Ascomycota</taxon>
        <taxon>Pezizomycotina</taxon>
        <taxon>Sordariomycetes</taxon>
        <taxon>Hypocreomycetidae</taxon>
        <taxon>Glomerellales</taxon>
        <taxon>Glomerellaceae</taxon>
        <taxon>Colletotrichum</taxon>
        <taxon>Colletotrichum gloeosporioides species complex</taxon>
    </lineage>
</organism>
<dbReference type="GO" id="GO:0006351">
    <property type="term" value="P:DNA-templated transcription"/>
    <property type="evidence" value="ECO:0007669"/>
    <property type="project" value="InterPro"/>
</dbReference>
<dbReference type="AlphaFoldDB" id="A0A8H3W8F8"/>
<dbReference type="OrthoDB" id="5392779at2759"/>
<feature type="compositionally biased region" description="Basic and acidic residues" evidence="5">
    <location>
        <begin position="1"/>
        <end position="16"/>
    </location>
</feature>
<dbReference type="EMBL" id="WOWK01000087">
    <property type="protein sequence ID" value="KAF0320102.1"/>
    <property type="molecule type" value="Genomic_DNA"/>
</dbReference>
<dbReference type="Pfam" id="PF04082">
    <property type="entry name" value="Fungal_trans"/>
    <property type="match status" value="1"/>
</dbReference>
<name>A0A8H3W8F8_9PEZI</name>
<keyword evidence="1" id="KW-0805">Transcription regulation</keyword>
<gene>
    <name evidence="7" type="ORF">GQ607_012696</name>
</gene>
<keyword evidence="2" id="KW-0804">Transcription</keyword>
<evidence type="ECO:0000256" key="2">
    <source>
        <dbReference type="ARBA" id="ARBA00023163"/>
    </source>
</evidence>
<dbReference type="PANTHER" id="PTHR47840">
    <property type="entry name" value="ZN(II)2CYS6 TRANSCRIPTION FACTOR (EUROFUNG)-RELATED"/>
    <property type="match status" value="1"/>
</dbReference>
<protein>
    <recommendedName>
        <fullName evidence="6">Xylanolytic transcriptional activator regulatory domain-containing protein</fullName>
    </recommendedName>
</protein>
<dbReference type="Proteomes" id="UP000434172">
    <property type="component" value="Unassembled WGS sequence"/>
</dbReference>
<dbReference type="GO" id="GO:0008270">
    <property type="term" value="F:zinc ion binding"/>
    <property type="evidence" value="ECO:0007669"/>
    <property type="project" value="InterPro"/>
</dbReference>
<keyword evidence="3" id="KW-0539">Nucleus</keyword>